<reference evidence="2 3" key="1">
    <citation type="submission" date="2015-08" db="EMBL/GenBank/DDBJ databases">
        <authorList>
            <person name="Babu N.S."/>
            <person name="Beckwith C.J."/>
            <person name="Beseler K.G."/>
            <person name="Brison A."/>
            <person name="Carone J.V."/>
            <person name="Caskin T.P."/>
            <person name="Diamond M."/>
            <person name="Durham M.E."/>
            <person name="Foxe J.M."/>
            <person name="Go M."/>
            <person name="Henderson B.A."/>
            <person name="Jones I.B."/>
            <person name="McGettigan J.A."/>
            <person name="Micheletti S.J."/>
            <person name="Nasrallah M.E."/>
            <person name="Ortiz D."/>
            <person name="Piller C.R."/>
            <person name="Privatt S.R."/>
            <person name="Schneider S.L."/>
            <person name="Sharp S."/>
            <person name="Smith T.C."/>
            <person name="Stanton J.D."/>
            <person name="Ullery H.E."/>
            <person name="Wilson R.J."/>
            <person name="Serrano M.G."/>
            <person name="Buck G."/>
            <person name="Lee V."/>
            <person name="Wang Y."/>
            <person name="Carvalho R."/>
            <person name="Voegtly L."/>
            <person name="Shi R."/>
            <person name="Duckworth R."/>
            <person name="Johnson A."/>
            <person name="Loviza R."/>
            <person name="Walstead R."/>
            <person name="Shah Z."/>
            <person name="Kiflezghi M."/>
            <person name="Wade K."/>
            <person name="Ball S.L."/>
            <person name="Bradley K.W."/>
            <person name="Asai D.J."/>
            <person name="Bowman C.A."/>
            <person name="Russell D.A."/>
            <person name="Pope W.H."/>
            <person name="Jacobs-Sera D."/>
            <person name="Hendrix R.W."/>
            <person name="Hatfull G.F."/>
        </authorList>
    </citation>
    <scope>NUCLEOTIDE SEQUENCE [LARGE SCALE GENOMIC DNA]</scope>
    <source>
        <strain evidence="2 3">DSM 27648</strain>
    </source>
</reference>
<dbReference type="EMBL" id="CP012333">
    <property type="protein sequence ID" value="AKV00418.1"/>
    <property type="molecule type" value="Genomic_DNA"/>
</dbReference>
<dbReference type="RefSeq" id="WP_146651711.1">
    <property type="nucleotide sequence ID" value="NZ_CP012333.1"/>
</dbReference>
<feature type="transmembrane region" description="Helical" evidence="1">
    <location>
        <begin position="251"/>
        <end position="276"/>
    </location>
</feature>
<evidence type="ECO:0000313" key="3">
    <source>
        <dbReference type="Proteomes" id="UP000064967"/>
    </source>
</evidence>
<feature type="transmembrane region" description="Helical" evidence="1">
    <location>
        <begin position="199"/>
        <end position="217"/>
    </location>
</feature>
<keyword evidence="1" id="KW-0812">Transmembrane</keyword>
<organism evidence="2 3">
    <name type="scientific">Labilithrix luteola</name>
    <dbReference type="NCBI Taxonomy" id="1391654"/>
    <lineage>
        <taxon>Bacteria</taxon>
        <taxon>Pseudomonadati</taxon>
        <taxon>Myxococcota</taxon>
        <taxon>Polyangia</taxon>
        <taxon>Polyangiales</taxon>
        <taxon>Labilitrichaceae</taxon>
        <taxon>Labilithrix</taxon>
    </lineage>
</organism>
<keyword evidence="3" id="KW-1185">Reference proteome</keyword>
<dbReference type="AlphaFoldDB" id="A0A0K1Q3U1"/>
<evidence type="ECO:0000256" key="1">
    <source>
        <dbReference type="SAM" id="Phobius"/>
    </source>
</evidence>
<dbReference type="KEGG" id="llu:AKJ09_07081"/>
<feature type="transmembrane region" description="Helical" evidence="1">
    <location>
        <begin position="164"/>
        <end position="187"/>
    </location>
</feature>
<accession>A0A0K1Q3U1</accession>
<gene>
    <name evidence="2" type="ORF">AKJ09_07081</name>
</gene>
<keyword evidence="1" id="KW-0472">Membrane</keyword>
<name>A0A0K1Q3U1_9BACT</name>
<protein>
    <submittedName>
        <fullName evidence="2">Uncharacterized protein</fullName>
    </submittedName>
</protein>
<proteinExistence type="predicted"/>
<keyword evidence="1" id="KW-1133">Transmembrane helix</keyword>
<feature type="transmembrane region" description="Helical" evidence="1">
    <location>
        <begin position="223"/>
        <end position="239"/>
    </location>
</feature>
<sequence length="278" mass="29407">MGRSVTAAYLREGDAARPHDLVLLIDHVDPEGQAASAMAPHRTGGRLPTFSAPLEDVLALAPLTLRTFGAPLVRITLVALASGPRTPEDERFLTTYTTPVKGTTFVQAIHVDVEQATLVSNDGASPNRIGLAHAEDPVAWITEGLGARAIAWDGPRSNEPVALFATRAIAIATFFASPLAGAALLGWNFHRTRRTAQGFVVVVTAFALTAFLLTALTPMRSNFGALPITFAGMLGLGHFNRRWFGHPARRASPLLAAALVVLLLSVVGALMAALLVRA</sequence>
<evidence type="ECO:0000313" key="2">
    <source>
        <dbReference type="EMBL" id="AKV00418.1"/>
    </source>
</evidence>
<dbReference type="Proteomes" id="UP000064967">
    <property type="component" value="Chromosome"/>
</dbReference>